<name>A0A9C7BM29_9VIRU</name>
<evidence type="ECO:0000313" key="1">
    <source>
        <dbReference type="EMBL" id="BDT62118.1"/>
    </source>
</evidence>
<organism evidence="1">
    <name type="scientific">Litopenaeus vannamei majanivirus Nimav-1_LVa</name>
    <dbReference type="NCBI Taxonomy" id="2984273"/>
    <lineage>
        <taxon>Viruses</taxon>
        <taxon>Viruses incertae sedis</taxon>
        <taxon>Naldaviricetes</taxon>
        <taxon>Nimaviridae</taxon>
    </lineage>
</organism>
<protein>
    <submittedName>
        <fullName evidence="1">Uncharacterized protein</fullName>
    </submittedName>
</protein>
<proteinExistence type="predicted"/>
<reference evidence="1" key="1">
    <citation type="submission" date="2022-10" db="EMBL/GenBank/DDBJ databases">
        <title>Genome sequences of endogenous nimaviruses in decapod crustaceans.</title>
        <authorList>
            <person name="Kawato S."/>
            <person name="Nozaki R."/>
            <person name="Kondo H."/>
            <person name="Hirono I."/>
        </authorList>
    </citation>
    <scope>NUCLEOTIDE SEQUENCE</scope>
    <source>
        <strain evidence="1">Lva-Nima_1</strain>
    </source>
</reference>
<dbReference type="EMBL" id="LC738872">
    <property type="protein sequence ID" value="BDT62118.1"/>
    <property type="molecule type" value="Genomic_DNA"/>
</dbReference>
<sequence>MIHSNTARERTMNVRHQRCIKRFGIVTSHRYIKTDSTSNSHSSRKIKRIRSTMVAPVIAHKLMPSRSFVRIPGSGSSCKTASSVYHDFSRISSLAACDASRYSRLPPALGILQHNFGSNNNNRKIQPRQVRLLSRALYKRLHSEAFGGNEEDTNNGPSQLNPAGRVSTVAILLVMPIESSVSTPTTAIRATTPRTIRVATRSATRATTTATTTVVQQQ</sequence>
<accession>A0A9C7BM29</accession>